<evidence type="ECO:0000313" key="2">
    <source>
        <dbReference type="Proteomes" id="UP000245431"/>
    </source>
</evidence>
<organism evidence="1 2">
    <name type="scientific">Pseudomonas veronii 1YdBTEX2</name>
    <dbReference type="NCBI Taxonomy" id="1295141"/>
    <lineage>
        <taxon>Bacteria</taxon>
        <taxon>Pseudomonadati</taxon>
        <taxon>Pseudomonadota</taxon>
        <taxon>Gammaproteobacteria</taxon>
        <taxon>Pseudomonadales</taxon>
        <taxon>Pseudomonadaceae</taxon>
        <taxon>Pseudomonas</taxon>
    </lineage>
</organism>
<name>A0A1D3K9M3_PSEVE</name>
<accession>A0A1D3K9M3</accession>
<evidence type="ECO:0008006" key="3">
    <source>
        <dbReference type="Google" id="ProtNLM"/>
    </source>
</evidence>
<dbReference type="AlphaFoldDB" id="A0A1D3K9M3"/>
<evidence type="ECO:0000313" key="1">
    <source>
        <dbReference type="EMBL" id="SBW85007.1"/>
    </source>
</evidence>
<reference evidence="2" key="1">
    <citation type="submission" date="2016-07" db="EMBL/GenBank/DDBJ databases">
        <authorList>
            <person name="Florea S."/>
            <person name="Webb J.S."/>
            <person name="Jaromczyk J."/>
            <person name="Schardl C.L."/>
        </authorList>
    </citation>
    <scope>NUCLEOTIDE SEQUENCE [LARGE SCALE GENOMIC DNA]</scope>
    <source>
        <strain evidence="2">1YdBTEX2</strain>
    </source>
</reference>
<sequence>MIVLKPPPIKQRGGLTGRKLIFLFSIYLKDVLTRLPTLKASALIELLLHSWAPRQGVMPRSPS</sequence>
<protein>
    <recommendedName>
        <fullName evidence="3">Transposase</fullName>
    </recommendedName>
</protein>
<dbReference type="EMBL" id="LT599584">
    <property type="protein sequence ID" value="SBW85007.1"/>
    <property type="molecule type" value="Genomic_DNA"/>
</dbReference>
<gene>
    <name evidence="1" type="ORF">PVE_R2G0982</name>
</gene>
<proteinExistence type="predicted"/>
<dbReference type="Proteomes" id="UP000245431">
    <property type="component" value="Chromosome PVE_r2"/>
</dbReference>